<evidence type="ECO:0000313" key="1">
    <source>
        <dbReference type="EMBL" id="GBO44327.1"/>
    </source>
</evidence>
<gene>
    <name evidence="1" type="ORF">AVEN_192411_1</name>
</gene>
<reference evidence="1 2" key="1">
    <citation type="journal article" date="2019" name="Sci. Rep.">
        <title>Orb-weaving spider Araneus ventricosus genome elucidates the spidroin gene catalogue.</title>
        <authorList>
            <person name="Kono N."/>
            <person name="Nakamura H."/>
            <person name="Ohtoshi R."/>
            <person name="Moran D.A.P."/>
            <person name="Shinohara A."/>
            <person name="Yoshida Y."/>
            <person name="Fujiwara M."/>
            <person name="Mori M."/>
            <person name="Tomita M."/>
            <person name="Arakawa K."/>
        </authorList>
    </citation>
    <scope>NUCLEOTIDE SEQUENCE [LARGE SCALE GENOMIC DNA]</scope>
</reference>
<sequence>MIMKKGLFWALVKIIELIPECDWKIRTLKLKTQHGTLLRPIPNIYPLEIYSNHSFDNEPSWEECNSHDQSDNENKLAPAADVIMRKYTSSGRYVKAPKSLHHLNNVCYVLETLSDSQGEGML</sequence>
<protein>
    <submittedName>
        <fullName evidence="1">Uncharacterized protein</fullName>
    </submittedName>
</protein>
<dbReference type="AlphaFoldDB" id="A0A4Y2X823"/>
<dbReference type="EMBL" id="BGPR01071004">
    <property type="protein sequence ID" value="GBO44327.1"/>
    <property type="molecule type" value="Genomic_DNA"/>
</dbReference>
<comment type="caution">
    <text evidence="1">The sequence shown here is derived from an EMBL/GenBank/DDBJ whole genome shotgun (WGS) entry which is preliminary data.</text>
</comment>
<dbReference type="OrthoDB" id="6436576at2759"/>
<keyword evidence="2" id="KW-1185">Reference proteome</keyword>
<proteinExistence type="predicted"/>
<evidence type="ECO:0000313" key="2">
    <source>
        <dbReference type="Proteomes" id="UP000499080"/>
    </source>
</evidence>
<name>A0A4Y2X823_ARAVE</name>
<accession>A0A4Y2X823</accession>
<organism evidence="1 2">
    <name type="scientific">Araneus ventricosus</name>
    <name type="common">Orbweaver spider</name>
    <name type="synonym">Epeira ventricosa</name>
    <dbReference type="NCBI Taxonomy" id="182803"/>
    <lineage>
        <taxon>Eukaryota</taxon>
        <taxon>Metazoa</taxon>
        <taxon>Ecdysozoa</taxon>
        <taxon>Arthropoda</taxon>
        <taxon>Chelicerata</taxon>
        <taxon>Arachnida</taxon>
        <taxon>Araneae</taxon>
        <taxon>Araneomorphae</taxon>
        <taxon>Entelegynae</taxon>
        <taxon>Araneoidea</taxon>
        <taxon>Araneidae</taxon>
        <taxon>Araneus</taxon>
    </lineage>
</organism>
<dbReference type="Proteomes" id="UP000499080">
    <property type="component" value="Unassembled WGS sequence"/>
</dbReference>